<feature type="compositionally biased region" description="Basic and acidic residues" evidence="1">
    <location>
        <begin position="283"/>
        <end position="302"/>
    </location>
</feature>
<dbReference type="Proteomes" id="UP000027222">
    <property type="component" value="Unassembled WGS sequence"/>
</dbReference>
<dbReference type="HOGENOM" id="CLU_491805_0_0_1"/>
<name>A0A067TIJ7_GALM3</name>
<proteinExistence type="predicted"/>
<dbReference type="AlphaFoldDB" id="A0A067TIJ7"/>
<organism evidence="2 3">
    <name type="scientific">Galerina marginata (strain CBS 339.88)</name>
    <dbReference type="NCBI Taxonomy" id="685588"/>
    <lineage>
        <taxon>Eukaryota</taxon>
        <taxon>Fungi</taxon>
        <taxon>Dikarya</taxon>
        <taxon>Basidiomycota</taxon>
        <taxon>Agaricomycotina</taxon>
        <taxon>Agaricomycetes</taxon>
        <taxon>Agaricomycetidae</taxon>
        <taxon>Agaricales</taxon>
        <taxon>Agaricineae</taxon>
        <taxon>Strophariaceae</taxon>
        <taxon>Galerina</taxon>
    </lineage>
</organism>
<feature type="region of interest" description="Disordered" evidence="1">
    <location>
        <begin position="31"/>
        <end position="223"/>
    </location>
</feature>
<feature type="region of interest" description="Disordered" evidence="1">
    <location>
        <begin position="241"/>
        <end position="260"/>
    </location>
</feature>
<feature type="compositionally biased region" description="Basic and acidic residues" evidence="1">
    <location>
        <begin position="145"/>
        <end position="174"/>
    </location>
</feature>
<protein>
    <submittedName>
        <fullName evidence="2">Uncharacterized protein</fullName>
    </submittedName>
</protein>
<feature type="region of interest" description="Disordered" evidence="1">
    <location>
        <begin position="270"/>
        <end position="426"/>
    </location>
</feature>
<evidence type="ECO:0000313" key="3">
    <source>
        <dbReference type="Proteomes" id="UP000027222"/>
    </source>
</evidence>
<feature type="region of interest" description="Disordered" evidence="1">
    <location>
        <begin position="1"/>
        <end position="20"/>
    </location>
</feature>
<dbReference type="STRING" id="685588.A0A067TIJ7"/>
<feature type="compositionally biased region" description="Polar residues" evidence="1">
    <location>
        <begin position="79"/>
        <end position="96"/>
    </location>
</feature>
<reference evidence="3" key="1">
    <citation type="journal article" date="2014" name="Proc. Natl. Acad. Sci. U.S.A.">
        <title>Extensive sampling of basidiomycete genomes demonstrates inadequacy of the white-rot/brown-rot paradigm for wood decay fungi.</title>
        <authorList>
            <person name="Riley R."/>
            <person name="Salamov A.A."/>
            <person name="Brown D.W."/>
            <person name="Nagy L.G."/>
            <person name="Floudas D."/>
            <person name="Held B.W."/>
            <person name="Levasseur A."/>
            <person name="Lombard V."/>
            <person name="Morin E."/>
            <person name="Otillar R."/>
            <person name="Lindquist E.A."/>
            <person name="Sun H."/>
            <person name="LaButti K.M."/>
            <person name="Schmutz J."/>
            <person name="Jabbour D."/>
            <person name="Luo H."/>
            <person name="Baker S.E."/>
            <person name="Pisabarro A.G."/>
            <person name="Walton J.D."/>
            <person name="Blanchette R.A."/>
            <person name="Henrissat B."/>
            <person name="Martin F."/>
            <person name="Cullen D."/>
            <person name="Hibbett D.S."/>
            <person name="Grigoriev I.V."/>
        </authorList>
    </citation>
    <scope>NUCLEOTIDE SEQUENCE [LARGE SCALE GENOMIC DNA]</scope>
    <source>
        <strain evidence="3">CBS 339.88</strain>
    </source>
</reference>
<feature type="compositionally biased region" description="Basic and acidic residues" evidence="1">
    <location>
        <begin position="204"/>
        <end position="218"/>
    </location>
</feature>
<dbReference type="OrthoDB" id="2989516at2759"/>
<accession>A0A067TIJ7</accession>
<evidence type="ECO:0000313" key="2">
    <source>
        <dbReference type="EMBL" id="KDR83030.1"/>
    </source>
</evidence>
<keyword evidence="3" id="KW-1185">Reference proteome</keyword>
<gene>
    <name evidence="2" type="ORF">GALMADRAFT_152020</name>
</gene>
<feature type="compositionally biased region" description="Polar residues" evidence="1">
    <location>
        <begin position="1"/>
        <end position="19"/>
    </location>
</feature>
<sequence length="501" mass="55667">MNFRSYNADENANGNTHAGSNAFYFVPHKSGTGKPIVRRRAPPPTSSPLDDIDSAVPVHTTPKATEMTSPDGRRPTLAVRTSTPLVELNDGSTVRTATPKPRFDPIKAFRSSFRGRQAGSEAPSVNSQRRWKGKGKAGALDEEENQKKEESRVASKAREIREWMKGRSGSDIHRSATYAGTSKQDKGDTSYATKTKQTIGGVRDLFKNRRPPQNDRGPRPGQTYEIVNRRIIETNPEKTVEISTWREHSGKGKAETDEDRMSIYYLSADEYPQDGDYANEASPKVEWRIEGSEISRIERERSQAGSTSNRHPNIRADANSPQTERQQVGRFSSRRKRSGKGESVNSPLPREGTISPSTSEKDPEPPSSKKGPSDSGIPVSSTPVENQGQRVRRNRGRHTQSPPIEKTLPPSPFHPTQSGSTISSIKSESTVEFEAILESCEPSLLHVSPILRSLGIRHVEHLRAAARLTPKTRDREVKEDALRLGMTVMEWAIFVDKIFTL</sequence>
<dbReference type="EMBL" id="KL142369">
    <property type="protein sequence ID" value="KDR83030.1"/>
    <property type="molecule type" value="Genomic_DNA"/>
</dbReference>
<evidence type="ECO:0000256" key="1">
    <source>
        <dbReference type="SAM" id="MobiDB-lite"/>
    </source>
</evidence>